<dbReference type="Proteomes" id="UP001501221">
    <property type="component" value="Unassembled WGS sequence"/>
</dbReference>
<dbReference type="InterPro" id="IPR019734">
    <property type="entry name" value="TPR_rpt"/>
</dbReference>
<keyword evidence="2" id="KW-1185">Reference proteome</keyword>
<comment type="caution">
    <text evidence="1">The sequence shown here is derived from an EMBL/GenBank/DDBJ whole genome shotgun (WGS) entry which is preliminary data.</text>
</comment>
<protein>
    <recommendedName>
        <fullName evidence="3">Tetratricopeptide repeat protein</fullName>
    </recommendedName>
</protein>
<evidence type="ECO:0008006" key="3">
    <source>
        <dbReference type="Google" id="ProtNLM"/>
    </source>
</evidence>
<dbReference type="EMBL" id="BAAAFM010000003">
    <property type="protein sequence ID" value="GAA0206956.1"/>
    <property type="molecule type" value="Genomic_DNA"/>
</dbReference>
<evidence type="ECO:0000313" key="1">
    <source>
        <dbReference type="EMBL" id="GAA0206956.1"/>
    </source>
</evidence>
<accession>A0ABN0SYT4</accession>
<name>A0ABN0SYT4_9GAMM</name>
<proteinExistence type="predicted"/>
<sequence length="48" mass="5924">MLAEVYTELKDNDKAVEYYKEYMELNAQNRVKVRQRKLAFDIARQERR</sequence>
<evidence type="ECO:0000313" key="2">
    <source>
        <dbReference type="Proteomes" id="UP001501221"/>
    </source>
</evidence>
<organism evidence="1 2">
    <name type="scientific">Kangiella japonica</name>
    <dbReference type="NCBI Taxonomy" id="647384"/>
    <lineage>
        <taxon>Bacteria</taxon>
        <taxon>Pseudomonadati</taxon>
        <taxon>Pseudomonadota</taxon>
        <taxon>Gammaproteobacteria</taxon>
        <taxon>Kangiellales</taxon>
        <taxon>Kangiellaceae</taxon>
        <taxon>Kangiella</taxon>
    </lineage>
</organism>
<reference evidence="1 2" key="1">
    <citation type="journal article" date="2019" name="Int. J. Syst. Evol. Microbiol.">
        <title>The Global Catalogue of Microorganisms (GCM) 10K type strain sequencing project: providing services to taxonomists for standard genome sequencing and annotation.</title>
        <authorList>
            <consortium name="The Broad Institute Genomics Platform"/>
            <consortium name="The Broad Institute Genome Sequencing Center for Infectious Disease"/>
            <person name="Wu L."/>
            <person name="Ma J."/>
        </authorList>
    </citation>
    <scope>NUCLEOTIDE SEQUENCE [LARGE SCALE GENOMIC DNA]</scope>
    <source>
        <strain evidence="1 2">JCM 16211</strain>
    </source>
</reference>
<dbReference type="InterPro" id="IPR011990">
    <property type="entry name" value="TPR-like_helical_dom_sf"/>
</dbReference>
<dbReference type="Gene3D" id="1.25.40.10">
    <property type="entry name" value="Tetratricopeptide repeat domain"/>
    <property type="match status" value="1"/>
</dbReference>
<dbReference type="Pfam" id="PF13181">
    <property type="entry name" value="TPR_8"/>
    <property type="match status" value="1"/>
</dbReference>
<gene>
    <name evidence="1" type="ORF">GCM10009123_13040</name>
</gene>